<keyword evidence="2" id="KW-1185">Reference proteome</keyword>
<organism evidence="1 2">
    <name type="scientific">Henosepilachna vigintioctopunctata</name>
    <dbReference type="NCBI Taxonomy" id="420089"/>
    <lineage>
        <taxon>Eukaryota</taxon>
        <taxon>Metazoa</taxon>
        <taxon>Ecdysozoa</taxon>
        <taxon>Arthropoda</taxon>
        <taxon>Hexapoda</taxon>
        <taxon>Insecta</taxon>
        <taxon>Pterygota</taxon>
        <taxon>Neoptera</taxon>
        <taxon>Endopterygota</taxon>
        <taxon>Coleoptera</taxon>
        <taxon>Polyphaga</taxon>
        <taxon>Cucujiformia</taxon>
        <taxon>Coccinelloidea</taxon>
        <taxon>Coccinellidae</taxon>
        <taxon>Epilachninae</taxon>
        <taxon>Epilachnini</taxon>
        <taxon>Henosepilachna</taxon>
    </lineage>
</organism>
<reference evidence="1 2" key="1">
    <citation type="submission" date="2023-03" db="EMBL/GenBank/DDBJ databases">
        <title>Genome insight into feeding habits of ladybird beetles.</title>
        <authorList>
            <person name="Li H.-S."/>
            <person name="Huang Y.-H."/>
            <person name="Pang H."/>
        </authorList>
    </citation>
    <scope>NUCLEOTIDE SEQUENCE [LARGE SCALE GENOMIC DNA]</scope>
    <source>
        <strain evidence="1">SYSU_2023b</strain>
        <tissue evidence="1">Whole body</tissue>
    </source>
</reference>
<sequence length="101" mass="11965">MSIFGLQRTIFTYTREHNNGTRTCIDNMFTNVIRHSAYTFSGNISDHLAEILEIEYTKLKIIPTKKRSITPEKLRDLQRDLYEEDWYGVYNVNDANEKLLM</sequence>
<name>A0AAW1UAI1_9CUCU</name>
<accession>A0AAW1UAI1</accession>
<dbReference type="Proteomes" id="UP001431783">
    <property type="component" value="Unassembled WGS sequence"/>
</dbReference>
<proteinExistence type="predicted"/>
<protein>
    <submittedName>
        <fullName evidence="1">Uncharacterized protein</fullName>
    </submittedName>
</protein>
<dbReference type="AlphaFoldDB" id="A0AAW1UAI1"/>
<evidence type="ECO:0000313" key="2">
    <source>
        <dbReference type="Proteomes" id="UP001431783"/>
    </source>
</evidence>
<evidence type="ECO:0000313" key="1">
    <source>
        <dbReference type="EMBL" id="KAK9879949.1"/>
    </source>
</evidence>
<comment type="caution">
    <text evidence="1">The sequence shown here is derived from an EMBL/GenBank/DDBJ whole genome shotgun (WGS) entry which is preliminary data.</text>
</comment>
<dbReference type="EMBL" id="JARQZJ010000063">
    <property type="protein sequence ID" value="KAK9879949.1"/>
    <property type="molecule type" value="Genomic_DNA"/>
</dbReference>
<gene>
    <name evidence="1" type="ORF">WA026_008459</name>
</gene>